<organism evidence="1 2">
    <name type="scientific">Brassica napus</name>
    <name type="common">Rape</name>
    <dbReference type="NCBI Taxonomy" id="3708"/>
    <lineage>
        <taxon>Eukaryota</taxon>
        <taxon>Viridiplantae</taxon>
        <taxon>Streptophyta</taxon>
        <taxon>Embryophyta</taxon>
        <taxon>Tracheophyta</taxon>
        <taxon>Spermatophyta</taxon>
        <taxon>Magnoliopsida</taxon>
        <taxon>eudicotyledons</taxon>
        <taxon>Gunneridae</taxon>
        <taxon>Pentapetalae</taxon>
        <taxon>rosids</taxon>
        <taxon>malvids</taxon>
        <taxon>Brassicales</taxon>
        <taxon>Brassicaceae</taxon>
        <taxon>Brassiceae</taxon>
        <taxon>Brassica</taxon>
    </lineage>
</organism>
<comment type="caution">
    <text evidence="1">The sequence shown here is derived from an EMBL/GenBank/DDBJ whole genome shotgun (WGS) entry which is preliminary data.</text>
</comment>
<evidence type="ECO:0000313" key="1">
    <source>
        <dbReference type="EMBL" id="KAH0880618.1"/>
    </source>
</evidence>
<accession>A0ABQ7ZKH9</accession>
<keyword evidence="2" id="KW-1185">Reference proteome</keyword>
<sequence>MTRLKRLLTLWTPSDFRSNRLMIRRASSPILKSTSSF</sequence>
<dbReference type="Proteomes" id="UP000824890">
    <property type="component" value="Unassembled WGS sequence"/>
</dbReference>
<gene>
    <name evidence="1" type="ORF">HID58_068012</name>
</gene>
<proteinExistence type="predicted"/>
<evidence type="ECO:0000313" key="2">
    <source>
        <dbReference type="Proteomes" id="UP000824890"/>
    </source>
</evidence>
<protein>
    <submittedName>
        <fullName evidence="1">Uncharacterized protein</fullName>
    </submittedName>
</protein>
<dbReference type="EMBL" id="JAGKQM010000015">
    <property type="protein sequence ID" value="KAH0880618.1"/>
    <property type="molecule type" value="Genomic_DNA"/>
</dbReference>
<reference evidence="1 2" key="1">
    <citation type="submission" date="2021-05" db="EMBL/GenBank/DDBJ databases">
        <title>Genome Assembly of Synthetic Allotetraploid Brassica napus Reveals Homoeologous Exchanges between Subgenomes.</title>
        <authorList>
            <person name="Davis J.T."/>
        </authorList>
    </citation>
    <scope>NUCLEOTIDE SEQUENCE [LARGE SCALE GENOMIC DNA]</scope>
    <source>
        <strain evidence="2">cv. Da-Ae</strain>
        <tissue evidence="1">Seedling</tissue>
    </source>
</reference>
<name>A0ABQ7ZKH9_BRANA</name>